<keyword evidence="3" id="KW-1185">Reference proteome</keyword>
<reference evidence="2" key="1">
    <citation type="submission" date="2021-01" db="UniProtKB">
        <authorList>
            <consortium name="EnsemblPlants"/>
        </authorList>
    </citation>
    <scope>IDENTIFICATION</scope>
</reference>
<protein>
    <submittedName>
        <fullName evidence="2">Uncharacterized protein</fullName>
    </submittedName>
</protein>
<evidence type="ECO:0000313" key="3">
    <source>
        <dbReference type="Proteomes" id="UP000594263"/>
    </source>
</evidence>
<feature type="region of interest" description="Disordered" evidence="1">
    <location>
        <begin position="101"/>
        <end position="166"/>
    </location>
</feature>
<proteinExistence type="predicted"/>
<dbReference type="PANTHER" id="PTHR34130">
    <property type="entry name" value="OS08G0243800 PROTEIN"/>
    <property type="match status" value="1"/>
</dbReference>
<sequence length="279" mass="30605">MGPTTGGDAAEKKDKLYDDDDDDDEEEEAASLCELPVHNEVGEMGESAASDDPESAMLRPQQPADVFEFFSGNNTLHSEMCPADDIIVSGKLLPIKDQCLRRSPHQTGDSSNAGGAETRQRQDARCRSSESLSKLKSTSQSNTTKARVVRSSCSLDDRRHGRRSHSSFVPELDRNCSGLSDTSAFSSPKVQTSRWQLLIFGMGMVKFPNEMELRDIKNRQCRRSNPAALFPTAPEWEAKCPTSGSNGRRGSSWGLLKALSCKDHTSISVTTSFVCMPHI</sequence>
<feature type="region of interest" description="Disordered" evidence="1">
    <location>
        <begin position="1"/>
        <end position="58"/>
    </location>
</feature>
<dbReference type="Proteomes" id="UP000594263">
    <property type="component" value="Unplaced"/>
</dbReference>
<accession>A0A7N0VI79</accession>
<dbReference type="EnsemblPlants" id="Kaladp0809s0090.1.v1.1">
    <property type="protein sequence ID" value="Kaladp0809s0090.1.v1.1.CDS.1"/>
    <property type="gene ID" value="Kaladp0809s0090.v1.1"/>
</dbReference>
<feature type="compositionally biased region" description="Low complexity" evidence="1">
    <location>
        <begin position="129"/>
        <end position="145"/>
    </location>
</feature>
<name>A0A7N0VI79_KALFE</name>
<dbReference type="OMA" id="MFPSHPN"/>
<feature type="compositionally biased region" description="Basic and acidic residues" evidence="1">
    <location>
        <begin position="118"/>
        <end position="128"/>
    </location>
</feature>
<feature type="compositionally biased region" description="Acidic residues" evidence="1">
    <location>
        <begin position="17"/>
        <end position="29"/>
    </location>
</feature>
<dbReference type="PANTHER" id="PTHR34130:SF3">
    <property type="entry name" value="DUF1645 FAMILY PROTEIN"/>
    <property type="match status" value="1"/>
</dbReference>
<evidence type="ECO:0000313" key="2">
    <source>
        <dbReference type="EnsemblPlants" id="Kaladp0809s0090.1.v1.1.CDS.1"/>
    </source>
</evidence>
<evidence type="ECO:0000256" key="1">
    <source>
        <dbReference type="SAM" id="MobiDB-lite"/>
    </source>
</evidence>
<dbReference type="Gramene" id="Kaladp0809s0090.1.v1.1">
    <property type="protein sequence ID" value="Kaladp0809s0090.1.v1.1.CDS.1"/>
    <property type="gene ID" value="Kaladp0809s0090.v1.1"/>
</dbReference>
<dbReference type="AlphaFoldDB" id="A0A7N0VI79"/>
<organism evidence="2 3">
    <name type="scientific">Kalanchoe fedtschenkoi</name>
    <name type="common">Lavender scallops</name>
    <name type="synonym">South American air plant</name>
    <dbReference type="NCBI Taxonomy" id="63787"/>
    <lineage>
        <taxon>Eukaryota</taxon>
        <taxon>Viridiplantae</taxon>
        <taxon>Streptophyta</taxon>
        <taxon>Embryophyta</taxon>
        <taxon>Tracheophyta</taxon>
        <taxon>Spermatophyta</taxon>
        <taxon>Magnoliopsida</taxon>
        <taxon>eudicotyledons</taxon>
        <taxon>Gunneridae</taxon>
        <taxon>Pentapetalae</taxon>
        <taxon>Saxifragales</taxon>
        <taxon>Crassulaceae</taxon>
        <taxon>Kalanchoe</taxon>
    </lineage>
</organism>